<dbReference type="EMBL" id="JBDKXB010000002">
    <property type="protein sequence ID" value="MEY6431271.1"/>
    <property type="molecule type" value="Genomic_DNA"/>
</dbReference>
<evidence type="ECO:0000313" key="2">
    <source>
        <dbReference type="EMBL" id="MEY6431271.1"/>
    </source>
</evidence>
<sequence length="672" mass="74644">MSSSPIQQGVELHREWKTRVLRAIAELREGLRRDPGATALIQDTFIEIERDRLELVVVTNAPQGGADLLRALLWSDREPDWIPADARYCPPPIPITFLWDEACGEAYLRLLPIATRDEATPLDDDGQGGARWVQYPLTYEAPTQRASALEVDQNKAANESTTTHPSLLDVLAGETEIAESDETPRARWRQALVSLRHPLLEKGLVITLAPTLTGLDREPAIATQILHRAQAVLFILDVERGLSATDLAIWQRHLSSCPKGAGQALIVGLDRSGPPTNDSTRTPLPNSRIEQVRDALRVGPNQAVSIASRLALTACRRGDALLMRHSGLPNLEQALISGLLEAKHQAIIERLDDGIGRLSRDLLPTLSARITENETLLEELIRLQAKSAQTIGRLTAQTQAQQEAYLQAVTCYQASRERIMAAAAPCHAALSRHSIDALIEQGHREMVLSWTTRGLASAMKGLFDRLRARMQRVADQSETLRSLVRETYQEFGEIDGFDLLTPRVFVPTRFHVELELLYQEVELYHRSPALIFSEQARVIERFHEQMVSRARVLFDQLARSVDPWIRDALLPIADAIEQHRTAMERGLEELARIAHSSKGLEQRIVAMRAEQLQLNQQLTALRLFERAVDHTPRLSPELETAPDATATSRSGGADHPGVTRPTVDAGTTSGLA</sequence>
<evidence type="ECO:0000313" key="3">
    <source>
        <dbReference type="Proteomes" id="UP001564408"/>
    </source>
</evidence>
<evidence type="ECO:0008006" key="4">
    <source>
        <dbReference type="Google" id="ProtNLM"/>
    </source>
</evidence>
<reference evidence="2 3" key="1">
    <citation type="submission" date="2024-05" db="EMBL/GenBank/DDBJ databases">
        <title>Genome Sequence and Characterization of the New Strain Purple Sulfur Bacterium of Genus Thioalkalicoccus.</title>
        <authorList>
            <person name="Bryantseva I.A."/>
            <person name="Kyndt J.A."/>
            <person name="Imhoff J.F."/>
        </authorList>
    </citation>
    <scope>NUCLEOTIDE SEQUENCE [LARGE SCALE GENOMIC DNA]</scope>
    <source>
        <strain evidence="2 3">Um2</strain>
    </source>
</reference>
<dbReference type="Proteomes" id="UP001564408">
    <property type="component" value="Unassembled WGS sequence"/>
</dbReference>
<protein>
    <recommendedName>
        <fullName evidence="4">Dynamin family protein</fullName>
    </recommendedName>
</protein>
<accession>A0ABV4BA35</accession>
<keyword evidence="3" id="KW-1185">Reference proteome</keyword>
<name>A0ABV4BA35_9GAMM</name>
<evidence type="ECO:0000256" key="1">
    <source>
        <dbReference type="SAM" id="MobiDB-lite"/>
    </source>
</evidence>
<proteinExistence type="predicted"/>
<comment type="caution">
    <text evidence="2">The sequence shown here is derived from an EMBL/GenBank/DDBJ whole genome shotgun (WGS) entry which is preliminary data.</text>
</comment>
<gene>
    <name evidence="2" type="ORF">ABC977_02490</name>
</gene>
<feature type="region of interest" description="Disordered" evidence="1">
    <location>
        <begin position="632"/>
        <end position="672"/>
    </location>
</feature>
<dbReference type="RefSeq" id="WP_369665654.1">
    <property type="nucleotide sequence ID" value="NZ_JBDKXB010000002.1"/>
</dbReference>
<organism evidence="2 3">
    <name type="scientific">Thioalkalicoccus limnaeus</name>
    <dbReference type="NCBI Taxonomy" id="120681"/>
    <lineage>
        <taxon>Bacteria</taxon>
        <taxon>Pseudomonadati</taxon>
        <taxon>Pseudomonadota</taxon>
        <taxon>Gammaproteobacteria</taxon>
        <taxon>Chromatiales</taxon>
        <taxon>Chromatiaceae</taxon>
        <taxon>Thioalkalicoccus</taxon>
    </lineage>
</organism>